<accession>A0ABY7NF92</accession>
<sequence length="269" mass="28782">MQVVLGEGGAGRANEPGKALRGHGRVEDEVVAASRVVVLDEWEQRSVLAQPGRPVEHGGERRQHRLVVVDVTEHEVQGATRQVHDPRRDDVALGQQGVDEVARVGRDVGTCDREREVRVQGEHGLLRADLLYQGEGDAPVRVTTGDHLGGRRFELDVQPVGRGVEGALDALTRGEGPVQGHRRVGEFLPDGRHAAAVELDESAGTVQHEPLDGAGDGDDGCRGEREETGVVGVCEGIRDELVCRVLGVAVREAQAGPREVGEGVRPGRV</sequence>
<evidence type="ECO:0000313" key="2">
    <source>
        <dbReference type="EMBL" id="WBM80919.1"/>
    </source>
</evidence>
<dbReference type="EMBL" id="CP075584">
    <property type="protein sequence ID" value="WBM80919.1"/>
    <property type="molecule type" value="Genomic_DNA"/>
</dbReference>
<keyword evidence="3" id="KW-1185">Reference proteome</keyword>
<reference evidence="2 3" key="1">
    <citation type="submission" date="2021-05" db="EMBL/GenBank/DDBJ databases">
        <authorList>
            <person name="Kumar R."/>
            <person name="Kumar A."/>
            <person name="Mukhia S."/>
        </authorList>
    </citation>
    <scope>NUCLEOTIDE SEQUENCE [LARGE SCALE GENOMIC DNA]</scope>
    <source>
        <strain evidence="2 3">ERMR7:08</strain>
    </source>
</reference>
<protein>
    <submittedName>
        <fullName evidence="2">Uncharacterized protein</fullName>
    </submittedName>
</protein>
<evidence type="ECO:0000313" key="3">
    <source>
        <dbReference type="Proteomes" id="UP001212421"/>
    </source>
</evidence>
<dbReference type="Proteomes" id="UP001212421">
    <property type="component" value="Chromosome"/>
</dbReference>
<name>A0ABY7NF92_9MICO</name>
<proteinExistence type="predicted"/>
<dbReference type="RefSeq" id="WP_281535635.1">
    <property type="nucleotide sequence ID" value="NZ_CP075584.1"/>
</dbReference>
<gene>
    <name evidence="2" type="ORF">KIV56_06345</name>
</gene>
<feature type="region of interest" description="Disordered" evidence="1">
    <location>
        <begin position="1"/>
        <end position="21"/>
    </location>
</feature>
<organism evidence="2 3">
    <name type="scientific">Cryobacterium breve</name>
    <dbReference type="NCBI Taxonomy" id="1259258"/>
    <lineage>
        <taxon>Bacteria</taxon>
        <taxon>Bacillati</taxon>
        <taxon>Actinomycetota</taxon>
        <taxon>Actinomycetes</taxon>
        <taxon>Micrococcales</taxon>
        <taxon>Microbacteriaceae</taxon>
        <taxon>Cryobacterium</taxon>
    </lineage>
</organism>
<feature type="compositionally biased region" description="Gly residues" evidence="1">
    <location>
        <begin position="1"/>
        <end position="11"/>
    </location>
</feature>
<evidence type="ECO:0000256" key="1">
    <source>
        <dbReference type="SAM" id="MobiDB-lite"/>
    </source>
</evidence>